<reference evidence="2" key="1">
    <citation type="submission" date="2021-04" db="EMBL/GenBank/DDBJ databases">
        <title>Biosynthetic gene clusters of Dactylosporangioum roseum.</title>
        <authorList>
            <person name="Hartkoorn R.C."/>
            <person name="Beaudoing E."/>
            <person name="Hot D."/>
            <person name="Moureu S."/>
        </authorList>
    </citation>
    <scope>NUCLEOTIDE SEQUENCE</scope>
    <source>
        <strain evidence="2">NRRL B-16295</strain>
    </source>
</reference>
<accession>A0ABY5Z6N4</accession>
<organism evidence="2 3">
    <name type="scientific">Dactylosporangium roseum</name>
    <dbReference type="NCBI Taxonomy" id="47989"/>
    <lineage>
        <taxon>Bacteria</taxon>
        <taxon>Bacillati</taxon>
        <taxon>Actinomycetota</taxon>
        <taxon>Actinomycetes</taxon>
        <taxon>Micromonosporales</taxon>
        <taxon>Micromonosporaceae</taxon>
        <taxon>Dactylosporangium</taxon>
    </lineage>
</organism>
<proteinExistence type="predicted"/>
<dbReference type="Pfam" id="PF13692">
    <property type="entry name" value="Glyco_trans_1_4"/>
    <property type="match status" value="1"/>
</dbReference>
<keyword evidence="3" id="KW-1185">Reference proteome</keyword>
<dbReference type="InterPro" id="IPR050194">
    <property type="entry name" value="Glycosyltransferase_grp1"/>
</dbReference>
<dbReference type="NCBIfam" id="NF038011">
    <property type="entry name" value="PelF"/>
    <property type="match status" value="1"/>
</dbReference>
<dbReference type="SUPFAM" id="SSF53756">
    <property type="entry name" value="UDP-Glycosyltransferase/glycogen phosphorylase"/>
    <property type="match status" value="1"/>
</dbReference>
<gene>
    <name evidence="2" type="primary">pelF</name>
    <name evidence="2" type="ORF">Drose_03280</name>
</gene>
<protein>
    <submittedName>
        <fullName evidence="2">GT4 family glycosyltransferase PelF</fullName>
    </submittedName>
</protein>
<dbReference type="InterPro" id="IPR047691">
    <property type="entry name" value="PelF-like"/>
</dbReference>
<dbReference type="RefSeq" id="WP_260726682.1">
    <property type="nucleotide sequence ID" value="NZ_BAAABS010000010.1"/>
</dbReference>
<evidence type="ECO:0000313" key="2">
    <source>
        <dbReference type="EMBL" id="UWZ37324.1"/>
    </source>
</evidence>
<dbReference type="PANTHER" id="PTHR45947">
    <property type="entry name" value="SULFOQUINOVOSYL TRANSFERASE SQD2"/>
    <property type="match status" value="1"/>
</dbReference>
<dbReference type="Pfam" id="PF11997">
    <property type="entry name" value="DUF3492"/>
    <property type="match status" value="1"/>
</dbReference>
<dbReference type="Proteomes" id="UP001058271">
    <property type="component" value="Chromosome"/>
</dbReference>
<dbReference type="PANTHER" id="PTHR45947:SF14">
    <property type="entry name" value="SLL1723 PROTEIN"/>
    <property type="match status" value="1"/>
</dbReference>
<dbReference type="Gene3D" id="3.40.50.2000">
    <property type="entry name" value="Glycogen Phosphorylase B"/>
    <property type="match status" value="2"/>
</dbReference>
<dbReference type="InterPro" id="IPR022622">
    <property type="entry name" value="DUF3492"/>
</dbReference>
<name>A0ABY5Z6N4_9ACTN</name>
<feature type="domain" description="DUF3492" evidence="1">
    <location>
        <begin position="1"/>
        <end position="265"/>
    </location>
</feature>
<sequence length="482" mass="51155">MRVVLVNEGTYPYVTGGVSTWCDQLVRGLSEVRWDLVAIVGTEPDRPATELPGNVRSLTAVPIWGAPRPARGRPERAAARLCRGMLGSTAADLVVFSEGLRELAVLAQEKKARFGRGAGRHPLAGAPLADILLDAWARARLDGIALPRLTLRDADEAAVLLEHALRPLAATLPADADLVHANANGLSSMVALAAKWRLGVPFLMTEHGVYLRERYLAAGEQSAGVKTALLRFHRALARLAYWEAELVTPVSGFNARWAVRHGADPAKLAVIGNGVDPARFPPLADEPAEPVIAWVGRIDPLKDLETLIRALAIVRRSVPDARLHLAGPVPAGNEDYAAACRAVAAEIGVAGAVTWAGPCASSREAFAVGQVAALSSISEGMPYTVLEAMMCGRPTVSTDVGGVAEAVGDAGFVVPPRDPAAFAAACVSLLTSPDLRATTGRGGRQRAMAEHTLDRCLSAYRDRYFRMLTRSVAPTRVLVTAR</sequence>
<evidence type="ECO:0000313" key="3">
    <source>
        <dbReference type="Proteomes" id="UP001058271"/>
    </source>
</evidence>
<evidence type="ECO:0000259" key="1">
    <source>
        <dbReference type="Pfam" id="PF11997"/>
    </source>
</evidence>
<dbReference type="EMBL" id="CP073721">
    <property type="protein sequence ID" value="UWZ37324.1"/>
    <property type="molecule type" value="Genomic_DNA"/>
</dbReference>